<comment type="caution">
    <text evidence="2">The sequence shown here is derived from an EMBL/GenBank/DDBJ whole genome shotgun (WGS) entry which is preliminary data.</text>
</comment>
<feature type="signal peptide" evidence="1">
    <location>
        <begin position="1"/>
        <end position="19"/>
    </location>
</feature>
<dbReference type="Gene3D" id="3.40.190.10">
    <property type="entry name" value="Periplasmic binding protein-like II"/>
    <property type="match status" value="1"/>
</dbReference>
<keyword evidence="3" id="KW-1185">Reference proteome</keyword>
<reference evidence="2 3" key="1">
    <citation type="submission" date="2020-11" db="EMBL/GenBank/DDBJ databases">
        <title>Sequencing the genomes of 1000 actinobacteria strains.</title>
        <authorList>
            <person name="Klenk H.-P."/>
        </authorList>
    </citation>
    <scope>NUCLEOTIDE SEQUENCE [LARGE SCALE GENOMIC DNA]</scope>
    <source>
        <strain evidence="2 3">DSM 101695</strain>
    </source>
</reference>
<proteinExistence type="predicted"/>
<dbReference type="EMBL" id="JADOTY010000001">
    <property type="protein sequence ID" value="MBG6105932.1"/>
    <property type="molecule type" value="Genomic_DNA"/>
</dbReference>
<sequence>MLRHRAGIYALAVLLAAAAGCSEQEPDGSAKTGPPETVTILGATSDHKKYMQRHFDQWAKTSGIHVTYVTSSDFENEAPERLRSADPPDLLLLPSPHCCRSSPRRATSRIWRRWASSTATSSAAGCARDSSTTG</sequence>
<keyword evidence="1" id="KW-0732">Signal</keyword>
<dbReference type="SUPFAM" id="SSF53850">
    <property type="entry name" value="Periplasmic binding protein-like II"/>
    <property type="match status" value="1"/>
</dbReference>
<feature type="chain" id="PRO_5045047579" evidence="1">
    <location>
        <begin position="20"/>
        <end position="134"/>
    </location>
</feature>
<dbReference type="Proteomes" id="UP000631791">
    <property type="component" value="Unassembled WGS sequence"/>
</dbReference>
<evidence type="ECO:0000313" key="2">
    <source>
        <dbReference type="EMBL" id="MBG6105932.1"/>
    </source>
</evidence>
<gene>
    <name evidence="2" type="ORF">IW249_006346</name>
</gene>
<protein>
    <submittedName>
        <fullName evidence="2">ABC-type glycerol-3-phosphate transport system substrate-binding protein</fullName>
    </submittedName>
</protein>
<dbReference type="RefSeq" id="WP_196924162.1">
    <property type="nucleotide sequence ID" value="NZ_JADOTY010000001.1"/>
</dbReference>
<accession>A0ABS0KBC4</accession>
<evidence type="ECO:0000313" key="3">
    <source>
        <dbReference type="Proteomes" id="UP000631791"/>
    </source>
</evidence>
<organism evidence="2 3">
    <name type="scientific">Micromonospora vinacea</name>
    <dbReference type="NCBI Taxonomy" id="709878"/>
    <lineage>
        <taxon>Bacteria</taxon>
        <taxon>Bacillati</taxon>
        <taxon>Actinomycetota</taxon>
        <taxon>Actinomycetes</taxon>
        <taxon>Micromonosporales</taxon>
        <taxon>Micromonosporaceae</taxon>
        <taxon>Micromonospora</taxon>
    </lineage>
</organism>
<evidence type="ECO:0000256" key="1">
    <source>
        <dbReference type="SAM" id="SignalP"/>
    </source>
</evidence>
<name>A0ABS0KBC4_9ACTN</name>
<dbReference type="PROSITE" id="PS51257">
    <property type="entry name" value="PROKAR_LIPOPROTEIN"/>
    <property type="match status" value="1"/>
</dbReference>